<name>A0A177KD29_9MICO</name>
<evidence type="ECO:0000313" key="2">
    <source>
        <dbReference type="EMBL" id="OAH50967.1"/>
    </source>
</evidence>
<proteinExistence type="predicted"/>
<evidence type="ECO:0000313" key="3">
    <source>
        <dbReference type="Proteomes" id="UP000076998"/>
    </source>
</evidence>
<reference evidence="2 3" key="1">
    <citation type="submission" date="2016-02" db="EMBL/GenBank/DDBJ databases">
        <authorList>
            <person name="Wen L."/>
            <person name="He K."/>
            <person name="Yang H."/>
        </authorList>
    </citation>
    <scope>NUCLEOTIDE SEQUENCE [LARGE SCALE GENOMIC DNA]</scope>
    <source>
        <strain evidence="2 3">CD11_3</strain>
    </source>
</reference>
<dbReference type="EMBL" id="LSTV01000001">
    <property type="protein sequence ID" value="OAH50967.1"/>
    <property type="molecule type" value="Genomic_DNA"/>
</dbReference>
<feature type="transmembrane region" description="Helical" evidence="1">
    <location>
        <begin position="77"/>
        <end position="99"/>
    </location>
</feature>
<dbReference type="AlphaFoldDB" id="A0A177KD29"/>
<protein>
    <recommendedName>
        <fullName evidence="4">ATP synthase protein I</fullName>
    </recommendedName>
</protein>
<sequence length="164" mass="17320">MSSLSSTSMLRTALVWSAIVTAVLLAAGGAVGLLVAGTSGLWSALVAVLMAAVFLAFTIVSILIANRFYGDPLFVPIFFGSVMGGWILKFVLFLIVLFVLRDQPWLTPLVFLVSLVVSIVASLVVDVVVMLRMRTSAVSDTTLPTAADIEAGERRPGDSATSQD</sequence>
<gene>
    <name evidence="2" type="ORF">AYL44_01410</name>
</gene>
<organism evidence="2 3">
    <name type="scientific">Microbacterium oleivorans</name>
    <dbReference type="NCBI Taxonomy" id="273677"/>
    <lineage>
        <taxon>Bacteria</taxon>
        <taxon>Bacillati</taxon>
        <taxon>Actinomycetota</taxon>
        <taxon>Actinomycetes</taxon>
        <taxon>Micrococcales</taxon>
        <taxon>Microbacteriaceae</taxon>
        <taxon>Microbacterium</taxon>
    </lineage>
</organism>
<dbReference type="OrthoDB" id="5117309at2"/>
<evidence type="ECO:0008006" key="4">
    <source>
        <dbReference type="Google" id="ProtNLM"/>
    </source>
</evidence>
<keyword evidence="1" id="KW-0472">Membrane</keyword>
<keyword evidence="1" id="KW-0812">Transmembrane</keyword>
<accession>A0A177KD29</accession>
<feature type="transmembrane region" description="Helical" evidence="1">
    <location>
        <begin position="12"/>
        <end position="35"/>
    </location>
</feature>
<dbReference type="Proteomes" id="UP000076998">
    <property type="component" value="Unassembled WGS sequence"/>
</dbReference>
<dbReference type="RefSeq" id="WP_064001480.1">
    <property type="nucleotide sequence ID" value="NZ_LSTV01000001.1"/>
</dbReference>
<evidence type="ECO:0000256" key="1">
    <source>
        <dbReference type="SAM" id="Phobius"/>
    </source>
</evidence>
<feature type="transmembrane region" description="Helical" evidence="1">
    <location>
        <begin position="105"/>
        <end position="129"/>
    </location>
</feature>
<feature type="transmembrane region" description="Helical" evidence="1">
    <location>
        <begin position="41"/>
        <end position="65"/>
    </location>
</feature>
<comment type="caution">
    <text evidence="2">The sequence shown here is derived from an EMBL/GenBank/DDBJ whole genome shotgun (WGS) entry which is preliminary data.</text>
</comment>
<keyword evidence="1" id="KW-1133">Transmembrane helix</keyword>